<organism evidence="8 9">
    <name type="scientific">Arthrobacter terricola</name>
    <dbReference type="NCBI Taxonomy" id="2547396"/>
    <lineage>
        <taxon>Bacteria</taxon>
        <taxon>Bacillati</taxon>
        <taxon>Actinomycetota</taxon>
        <taxon>Actinomycetes</taxon>
        <taxon>Micrococcales</taxon>
        <taxon>Micrococcaceae</taxon>
        <taxon>Arthrobacter</taxon>
    </lineage>
</organism>
<evidence type="ECO:0000256" key="2">
    <source>
        <dbReference type="ARBA" id="ARBA00022475"/>
    </source>
</evidence>
<feature type="domain" description="ComEC/Rec2-related protein" evidence="7">
    <location>
        <begin position="3"/>
        <end position="241"/>
    </location>
</feature>
<feature type="transmembrane region" description="Helical" evidence="6">
    <location>
        <begin position="186"/>
        <end position="210"/>
    </location>
</feature>
<keyword evidence="9" id="KW-1185">Reference proteome</keyword>
<accession>A0A4R5KCT3</accession>
<feature type="transmembrane region" description="Helical" evidence="6">
    <location>
        <begin position="29"/>
        <end position="46"/>
    </location>
</feature>
<comment type="caution">
    <text evidence="8">The sequence shown here is derived from an EMBL/GenBank/DDBJ whole genome shotgun (WGS) entry which is preliminary data.</text>
</comment>
<evidence type="ECO:0000313" key="8">
    <source>
        <dbReference type="EMBL" id="TDF92445.1"/>
    </source>
</evidence>
<feature type="transmembrane region" description="Helical" evidence="6">
    <location>
        <begin position="155"/>
        <end position="180"/>
    </location>
</feature>
<reference evidence="8 9" key="1">
    <citation type="submission" date="2019-03" db="EMBL/GenBank/DDBJ databases">
        <title>Whole genome sequence of Arthrobacter sp JH1-1.</title>
        <authorList>
            <person name="Trinh H.N."/>
        </authorList>
    </citation>
    <scope>NUCLEOTIDE SEQUENCE [LARGE SCALE GENOMIC DNA]</scope>
    <source>
        <strain evidence="8 9">JH1-1</strain>
    </source>
</reference>
<dbReference type="PANTHER" id="PTHR30619">
    <property type="entry name" value="DNA INTERNALIZATION/COMPETENCE PROTEIN COMEC/REC2"/>
    <property type="match status" value="1"/>
</dbReference>
<keyword evidence="3 6" id="KW-0812">Transmembrane</keyword>
<keyword evidence="2" id="KW-1003">Cell membrane</keyword>
<name>A0A4R5KCT3_9MICC</name>
<proteinExistence type="predicted"/>
<dbReference type="OrthoDB" id="7177610at2"/>
<dbReference type="RefSeq" id="WP_133205632.1">
    <property type="nucleotide sequence ID" value="NZ_SMRU01000023.1"/>
</dbReference>
<comment type="subcellular location">
    <subcellularLocation>
        <location evidence="1">Cell membrane</location>
        <topology evidence="1">Multi-pass membrane protein</topology>
    </subcellularLocation>
</comment>
<dbReference type="PANTHER" id="PTHR30619:SF7">
    <property type="entry name" value="BETA-LACTAMASE DOMAIN PROTEIN"/>
    <property type="match status" value="1"/>
</dbReference>
<evidence type="ECO:0000256" key="6">
    <source>
        <dbReference type="SAM" id="Phobius"/>
    </source>
</evidence>
<feature type="transmembrane region" description="Helical" evidence="6">
    <location>
        <begin position="76"/>
        <end position="109"/>
    </location>
</feature>
<evidence type="ECO:0000259" key="7">
    <source>
        <dbReference type="Pfam" id="PF03772"/>
    </source>
</evidence>
<dbReference type="InterPro" id="IPR004477">
    <property type="entry name" value="ComEC_N"/>
</dbReference>
<evidence type="ECO:0000256" key="3">
    <source>
        <dbReference type="ARBA" id="ARBA00022692"/>
    </source>
</evidence>
<dbReference type="InterPro" id="IPR052159">
    <property type="entry name" value="Competence_DNA_uptake"/>
</dbReference>
<keyword evidence="5 6" id="KW-0472">Membrane</keyword>
<evidence type="ECO:0000256" key="4">
    <source>
        <dbReference type="ARBA" id="ARBA00022989"/>
    </source>
</evidence>
<feature type="transmembrane region" description="Helical" evidence="6">
    <location>
        <begin position="222"/>
        <end position="243"/>
    </location>
</feature>
<feature type="transmembrane region" description="Helical" evidence="6">
    <location>
        <begin position="6"/>
        <end position="24"/>
    </location>
</feature>
<gene>
    <name evidence="8" type="ORF">E1809_18060</name>
</gene>
<keyword evidence="4 6" id="KW-1133">Transmembrane helix</keyword>
<feature type="transmembrane region" description="Helical" evidence="6">
    <location>
        <begin position="129"/>
        <end position="148"/>
    </location>
</feature>
<dbReference type="Pfam" id="PF03772">
    <property type="entry name" value="Competence"/>
    <property type="match status" value="1"/>
</dbReference>
<evidence type="ECO:0000313" key="9">
    <source>
        <dbReference type="Proteomes" id="UP000295511"/>
    </source>
</evidence>
<protein>
    <submittedName>
        <fullName evidence="8">ComEC/Rec2 family competence protein</fullName>
    </submittedName>
</protein>
<sequence>MFLTITGANCSLILGGLVLLARWLRLPRALAAAGALAGLGVFVVMVGPDASVLRAATMGAIGLASLSAGRRGRSLGFLSIAITSLLILDPSLGINVGFLLSVLATLGIILLARPIASWAPAWVPPWLSTAFAVPLAAQLLCGPVIVALQPTFSTYALITNVVVAPFVAPVTILGTIALPLVPVLPWLAAVPLAIAGASAGIVAAVARFFAGLPGSALPWPEGATGTITMTLTSALTTGLIWMAFHPDRVRGSAVAMHARIVLLIAATETTKRRGRA</sequence>
<dbReference type="NCBIfam" id="TIGR00360">
    <property type="entry name" value="ComEC_N-term"/>
    <property type="match status" value="1"/>
</dbReference>
<evidence type="ECO:0000256" key="1">
    <source>
        <dbReference type="ARBA" id="ARBA00004651"/>
    </source>
</evidence>
<dbReference type="GO" id="GO:0005886">
    <property type="term" value="C:plasma membrane"/>
    <property type="evidence" value="ECO:0007669"/>
    <property type="project" value="UniProtKB-SubCell"/>
</dbReference>
<dbReference type="EMBL" id="SMRU01000023">
    <property type="protein sequence ID" value="TDF92445.1"/>
    <property type="molecule type" value="Genomic_DNA"/>
</dbReference>
<dbReference type="AlphaFoldDB" id="A0A4R5KCT3"/>
<evidence type="ECO:0000256" key="5">
    <source>
        <dbReference type="ARBA" id="ARBA00023136"/>
    </source>
</evidence>
<dbReference type="Proteomes" id="UP000295511">
    <property type="component" value="Unassembled WGS sequence"/>
</dbReference>